<keyword evidence="3" id="KW-1185">Reference proteome</keyword>
<name>A0A2G9RRG5_AQUCT</name>
<evidence type="ECO:0000256" key="1">
    <source>
        <dbReference type="SAM" id="MobiDB-lite"/>
    </source>
</evidence>
<evidence type="ECO:0000313" key="3">
    <source>
        <dbReference type="Proteomes" id="UP000228934"/>
    </source>
</evidence>
<dbReference type="EMBL" id="KV937753">
    <property type="protein sequence ID" value="PIO30457.1"/>
    <property type="molecule type" value="Genomic_DNA"/>
</dbReference>
<feature type="region of interest" description="Disordered" evidence="1">
    <location>
        <begin position="108"/>
        <end position="193"/>
    </location>
</feature>
<feature type="compositionally biased region" description="Basic and acidic residues" evidence="1">
    <location>
        <begin position="170"/>
        <end position="188"/>
    </location>
</feature>
<organism evidence="2 3">
    <name type="scientific">Aquarana catesbeiana</name>
    <name type="common">American bullfrog</name>
    <name type="synonym">Rana catesbeiana</name>
    <dbReference type="NCBI Taxonomy" id="8400"/>
    <lineage>
        <taxon>Eukaryota</taxon>
        <taxon>Metazoa</taxon>
        <taxon>Chordata</taxon>
        <taxon>Craniata</taxon>
        <taxon>Vertebrata</taxon>
        <taxon>Euteleostomi</taxon>
        <taxon>Amphibia</taxon>
        <taxon>Batrachia</taxon>
        <taxon>Anura</taxon>
        <taxon>Neobatrachia</taxon>
        <taxon>Ranoidea</taxon>
        <taxon>Ranidae</taxon>
        <taxon>Aquarana</taxon>
    </lineage>
</organism>
<reference evidence="3" key="1">
    <citation type="journal article" date="2017" name="Nat. Commun.">
        <title>The North American bullfrog draft genome provides insight into hormonal regulation of long noncoding RNA.</title>
        <authorList>
            <person name="Hammond S.A."/>
            <person name="Warren R.L."/>
            <person name="Vandervalk B.P."/>
            <person name="Kucuk E."/>
            <person name="Khan H."/>
            <person name="Gibb E.A."/>
            <person name="Pandoh P."/>
            <person name="Kirk H."/>
            <person name="Zhao Y."/>
            <person name="Jones M."/>
            <person name="Mungall A.J."/>
            <person name="Coope R."/>
            <person name="Pleasance S."/>
            <person name="Moore R.A."/>
            <person name="Holt R.A."/>
            <person name="Round J.M."/>
            <person name="Ohora S."/>
            <person name="Walle B.V."/>
            <person name="Veldhoen N."/>
            <person name="Helbing C.C."/>
            <person name="Birol I."/>
        </authorList>
    </citation>
    <scope>NUCLEOTIDE SEQUENCE [LARGE SCALE GENOMIC DNA]</scope>
</reference>
<dbReference type="AlphaFoldDB" id="A0A2G9RRG5"/>
<proteinExistence type="predicted"/>
<accession>A0A2G9RRG5</accession>
<gene>
    <name evidence="2" type="ORF">AB205_0199140</name>
</gene>
<dbReference type="Proteomes" id="UP000228934">
    <property type="component" value="Unassembled WGS sequence"/>
</dbReference>
<sequence length="208" mass="22284">MAEGVEDTFAMQLLSDVQDRFLVDTGVRLELTGGLALGVIDGVEKLCMLCPGCQRPTVGVIAWAQCGHCGIQLTRLGPVQQEVKYYFVKEKTGLCLPREWVIRKAGEGRVSPAAEELPSDSAESEPSGDQVGSTEKACDLAGDPGTVEVVAQSSEGTPEKPVSSEPFDLPVRKEPKPQEGDPSGERRSGCRLGITTDLAEIRINEQSI</sequence>
<evidence type="ECO:0000313" key="2">
    <source>
        <dbReference type="EMBL" id="PIO30457.1"/>
    </source>
</evidence>
<protein>
    <submittedName>
        <fullName evidence="2">Uncharacterized protein</fullName>
    </submittedName>
</protein>